<evidence type="ECO:0000313" key="2">
    <source>
        <dbReference type="Proteomes" id="UP000814140"/>
    </source>
</evidence>
<proteinExistence type="predicted"/>
<protein>
    <submittedName>
        <fullName evidence="1">Oligopeptide transporter</fullName>
    </submittedName>
</protein>
<keyword evidence="2" id="KW-1185">Reference proteome</keyword>
<gene>
    <name evidence="1" type="ORF">BV25DRAFT_1867471</name>
</gene>
<evidence type="ECO:0000313" key="1">
    <source>
        <dbReference type="EMBL" id="KAI0067637.1"/>
    </source>
</evidence>
<name>A0ACB8TGT9_9AGAM</name>
<dbReference type="Proteomes" id="UP000814140">
    <property type="component" value="Unassembled WGS sequence"/>
</dbReference>
<dbReference type="EMBL" id="MU277189">
    <property type="protein sequence ID" value="KAI0067637.1"/>
    <property type="molecule type" value="Genomic_DNA"/>
</dbReference>
<reference evidence="1" key="1">
    <citation type="submission" date="2021-03" db="EMBL/GenBank/DDBJ databases">
        <authorList>
            <consortium name="DOE Joint Genome Institute"/>
            <person name="Ahrendt S."/>
            <person name="Looney B.P."/>
            <person name="Miyauchi S."/>
            <person name="Morin E."/>
            <person name="Drula E."/>
            <person name="Courty P.E."/>
            <person name="Chicoki N."/>
            <person name="Fauchery L."/>
            <person name="Kohler A."/>
            <person name="Kuo A."/>
            <person name="Labutti K."/>
            <person name="Pangilinan J."/>
            <person name="Lipzen A."/>
            <person name="Riley R."/>
            <person name="Andreopoulos W."/>
            <person name="He G."/>
            <person name="Johnson J."/>
            <person name="Barry K.W."/>
            <person name="Grigoriev I.V."/>
            <person name="Nagy L."/>
            <person name="Hibbett D."/>
            <person name="Henrissat B."/>
            <person name="Matheny P.B."/>
            <person name="Labbe J."/>
            <person name="Martin F."/>
        </authorList>
    </citation>
    <scope>NUCLEOTIDE SEQUENCE</scope>
    <source>
        <strain evidence="1">HHB10654</strain>
    </source>
</reference>
<sequence>MEFDFDAVEEEDSPFPEVRASVSNIDDPDMPALTVRMWFVGLVLSMIGSALNVFFNFRAPAPSVVPLMLLLVAHPIGKFLAYTLPITVYRLPRYLGGVEFSFNPGPWNIKEHVLVFIMSNVSVGPPYALNAIVVAEYYYDLNLGFWFSVVLVLATQMTGFGLAGVCRRFLVWPASMVWPQNLVACTLLNTLHAEDDEASEGITRYRYFMYVFVGSFFFFFLPGYLFQALSVFSWVCWIAPNNVPLNQVFGVNGLGLGLITFDWTAITWIGSPLMIPWFAEVHIFTAFVLFYWILTPILYYTNTWSLAHLPMFGTEPYDRYGHVYNVSLVLTRQDTFNFTAYEHYSPLYLPAAYAMTYLLAFALSTCVIVHTLLYHGRSLLKGMKSIRIEKDDIHAKLMRNYPEVPDWWYATAFVFFFALAIIAMEVWDTDVPVWALLLAVLLPIIYVLPSGFIYAMTGQGITLNILAQIIPGTLLPGRPLANMVFKAYSVQTLTESTSFVQDLKLGHYIKVPPRATFIVQLVATVLAAFLQVGVKTWIFANVPDICHPHQKSHMTCPHNQVFFTASAIWGLIGPSRQFGTGSIYHPQVYAIIVGAILPIPFWLWQRRYPMSWTKHISTPILLNGVSSIPPATGINYSAWFLVGFVFQYVIRKRNFAWWSKFNYITSAALDSGTVISLVVIFFTLQFPKGGVFVNWWGNNVFVDTADYKGTPLYNTPVGSPLPGDHYSSTAPAS</sequence>
<reference evidence="1" key="2">
    <citation type="journal article" date="2022" name="New Phytol.">
        <title>Evolutionary transition to the ectomycorrhizal habit in the genomes of a hyperdiverse lineage of mushroom-forming fungi.</title>
        <authorList>
            <person name="Looney B."/>
            <person name="Miyauchi S."/>
            <person name="Morin E."/>
            <person name="Drula E."/>
            <person name="Courty P.E."/>
            <person name="Kohler A."/>
            <person name="Kuo A."/>
            <person name="LaButti K."/>
            <person name="Pangilinan J."/>
            <person name="Lipzen A."/>
            <person name="Riley R."/>
            <person name="Andreopoulos W."/>
            <person name="He G."/>
            <person name="Johnson J."/>
            <person name="Nolan M."/>
            <person name="Tritt A."/>
            <person name="Barry K.W."/>
            <person name="Grigoriev I.V."/>
            <person name="Nagy L.G."/>
            <person name="Hibbett D."/>
            <person name="Henrissat B."/>
            <person name="Matheny P.B."/>
            <person name="Labbe J."/>
            <person name="Martin F.M."/>
        </authorList>
    </citation>
    <scope>NUCLEOTIDE SEQUENCE</scope>
    <source>
        <strain evidence="1">HHB10654</strain>
    </source>
</reference>
<comment type="caution">
    <text evidence="1">The sequence shown here is derived from an EMBL/GenBank/DDBJ whole genome shotgun (WGS) entry which is preliminary data.</text>
</comment>
<organism evidence="1 2">
    <name type="scientific">Artomyces pyxidatus</name>
    <dbReference type="NCBI Taxonomy" id="48021"/>
    <lineage>
        <taxon>Eukaryota</taxon>
        <taxon>Fungi</taxon>
        <taxon>Dikarya</taxon>
        <taxon>Basidiomycota</taxon>
        <taxon>Agaricomycotina</taxon>
        <taxon>Agaricomycetes</taxon>
        <taxon>Russulales</taxon>
        <taxon>Auriscalpiaceae</taxon>
        <taxon>Artomyces</taxon>
    </lineage>
</organism>
<accession>A0ACB8TGT9</accession>